<organism evidence="1 2">
    <name type="scientific">Streptomyces iconiensis</name>
    <dbReference type="NCBI Taxonomy" id="1384038"/>
    <lineage>
        <taxon>Bacteria</taxon>
        <taxon>Bacillati</taxon>
        <taxon>Actinomycetota</taxon>
        <taxon>Actinomycetes</taxon>
        <taxon>Kitasatosporales</taxon>
        <taxon>Streptomycetaceae</taxon>
        <taxon>Streptomyces</taxon>
    </lineage>
</organism>
<comment type="caution">
    <text evidence="1">The sequence shown here is derived from an EMBL/GenBank/DDBJ whole genome shotgun (WGS) entry which is preliminary data.</text>
</comment>
<name>A0ABT6ZUX7_9ACTN</name>
<proteinExistence type="predicted"/>
<protein>
    <submittedName>
        <fullName evidence="1">Uncharacterized protein</fullName>
    </submittedName>
</protein>
<dbReference type="RefSeq" id="WP_274038980.1">
    <property type="nucleotide sequence ID" value="NZ_JANCPR020000008.1"/>
</dbReference>
<evidence type="ECO:0000313" key="2">
    <source>
        <dbReference type="Proteomes" id="UP001214441"/>
    </source>
</evidence>
<reference evidence="1 2" key="1">
    <citation type="submission" date="2023-05" db="EMBL/GenBank/DDBJ databases">
        <title>Streptantibioticus silvisoli sp. nov., acidotolerant actinomycetes 1 from pine litter.</title>
        <authorList>
            <person name="Swiecimska M."/>
            <person name="Golinska P."/>
            <person name="Sangal V."/>
            <person name="Wachnowicz B."/>
            <person name="Goodfellow M."/>
        </authorList>
    </citation>
    <scope>NUCLEOTIDE SEQUENCE [LARGE SCALE GENOMIC DNA]</scope>
    <source>
        <strain evidence="1 2">DSM 42109</strain>
    </source>
</reference>
<evidence type="ECO:0000313" key="1">
    <source>
        <dbReference type="EMBL" id="MDJ1132446.1"/>
    </source>
</evidence>
<dbReference type="Proteomes" id="UP001214441">
    <property type="component" value="Unassembled WGS sequence"/>
</dbReference>
<dbReference type="EMBL" id="JANCPR020000008">
    <property type="protein sequence ID" value="MDJ1132446.1"/>
    <property type="molecule type" value="Genomic_DNA"/>
</dbReference>
<accession>A0ABT6ZUX7</accession>
<keyword evidence="2" id="KW-1185">Reference proteome</keyword>
<gene>
    <name evidence="1" type="ORF">NMN56_010890</name>
</gene>
<sequence>MNGPEHYLEADACEGEFSELNPHSGAKRPVHETSADVSRTCPVCHWHTSVWHTADGSADAELHDHVTRLHSGSYEKASTPR</sequence>